<gene>
    <name evidence="1" type="ORF">K466DRAFT_185879</name>
</gene>
<protein>
    <submittedName>
        <fullName evidence="1">Uncharacterized protein</fullName>
    </submittedName>
</protein>
<dbReference type="Proteomes" id="UP000308197">
    <property type="component" value="Unassembled WGS sequence"/>
</dbReference>
<keyword evidence="2" id="KW-1185">Reference proteome</keyword>
<dbReference type="InParanoid" id="A0A5C3PA51"/>
<evidence type="ECO:0000313" key="1">
    <source>
        <dbReference type="EMBL" id="TFK85508.1"/>
    </source>
</evidence>
<dbReference type="EMBL" id="ML211249">
    <property type="protein sequence ID" value="TFK85508.1"/>
    <property type="molecule type" value="Genomic_DNA"/>
</dbReference>
<sequence length="114" mass="12168">MMRRLPHTLFTPLGVLAPVRLSEHTTRALCLAFVVEDVVRCCVSRALLPCATVECTVGGCSHASQQAAIFNNRCTLVSSSVEKTADCNCDHAGREKLLSEDASSRSCSTATADP</sequence>
<proteinExistence type="predicted"/>
<organism evidence="1 2">
    <name type="scientific">Polyporus arcularius HHB13444</name>
    <dbReference type="NCBI Taxonomy" id="1314778"/>
    <lineage>
        <taxon>Eukaryota</taxon>
        <taxon>Fungi</taxon>
        <taxon>Dikarya</taxon>
        <taxon>Basidiomycota</taxon>
        <taxon>Agaricomycotina</taxon>
        <taxon>Agaricomycetes</taxon>
        <taxon>Polyporales</taxon>
        <taxon>Polyporaceae</taxon>
        <taxon>Polyporus</taxon>
    </lineage>
</organism>
<accession>A0A5C3PA51</accession>
<name>A0A5C3PA51_9APHY</name>
<dbReference type="AlphaFoldDB" id="A0A5C3PA51"/>
<reference evidence="1 2" key="1">
    <citation type="journal article" date="2019" name="Nat. Ecol. Evol.">
        <title>Megaphylogeny resolves global patterns of mushroom evolution.</title>
        <authorList>
            <person name="Varga T."/>
            <person name="Krizsan K."/>
            <person name="Foldi C."/>
            <person name="Dima B."/>
            <person name="Sanchez-Garcia M."/>
            <person name="Sanchez-Ramirez S."/>
            <person name="Szollosi G.J."/>
            <person name="Szarkandi J.G."/>
            <person name="Papp V."/>
            <person name="Albert L."/>
            <person name="Andreopoulos W."/>
            <person name="Angelini C."/>
            <person name="Antonin V."/>
            <person name="Barry K.W."/>
            <person name="Bougher N.L."/>
            <person name="Buchanan P."/>
            <person name="Buyck B."/>
            <person name="Bense V."/>
            <person name="Catcheside P."/>
            <person name="Chovatia M."/>
            <person name="Cooper J."/>
            <person name="Damon W."/>
            <person name="Desjardin D."/>
            <person name="Finy P."/>
            <person name="Geml J."/>
            <person name="Haridas S."/>
            <person name="Hughes K."/>
            <person name="Justo A."/>
            <person name="Karasinski D."/>
            <person name="Kautmanova I."/>
            <person name="Kiss B."/>
            <person name="Kocsube S."/>
            <person name="Kotiranta H."/>
            <person name="LaButti K.M."/>
            <person name="Lechner B.E."/>
            <person name="Liimatainen K."/>
            <person name="Lipzen A."/>
            <person name="Lukacs Z."/>
            <person name="Mihaltcheva S."/>
            <person name="Morgado L.N."/>
            <person name="Niskanen T."/>
            <person name="Noordeloos M.E."/>
            <person name="Ohm R.A."/>
            <person name="Ortiz-Santana B."/>
            <person name="Ovrebo C."/>
            <person name="Racz N."/>
            <person name="Riley R."/>
            <person name="Savchenko A."/>
            <person name="Shiryaev A."/>
            <person name="Soop K."/>
            <person name="Spirin V."/>
            <person name="Szebenyi C."/>
            <person name="Tomsovsky M."/>
            <person name="Tulloss R.E."/>
            <person name="Uehling J."/>
            <person name="Grigoriev I.V."/>
            <person name="Vagvolgyi C."/>
            <person name="Papp T."/>
            <person name="Martin F.M."/>
            <person name="Miettinen O."/>
            <person name="Hibbett D.S."/>
            <person name="Nagy L.G."/>
        </authorList>
    </citation>
    <scope>NUCLEOTIDE SEQUENCE [LARGE SCALE GENOMIC DNA]</scope>
    <source>
        <strain evidence="1 2">HHB13444</strain>
    </source>
</reference>
<evidence type="ECO:0000313" key="2">
    <source>
        <dbReference type="Proteomes" id="UP000308197"/>
    </source>
</evidence>